<name>A0A061EWN9_THECC</name>
<reference evidence="2 3" key="1">
    <citation type="journal article" date="2013" name="Genome Biol.">
        <title>The genome sequence of the most widely cultivated cacao type and its use to identify candidate genes regulating pod color.</title>
        <authorList>
            <person name="Motamayor J.C."/>
            <person name="Mockaitis K."/>
            <person name="Schmutz J."/>
            <person name="Haiminen N."/>
            <person name="Iii D.L."/>
            <person name="Cornejo O."/>
            <person name="Findley S.D."/>
            <person name="Zheng P."/>
            <person name="Utro F."/>
            <person name="Royaert S."/>
            <person name="Saski C."/>
            <person name="Jenkins J."/>
            <person name="Podicheti R."/>
            <person name="Zhao M."/>
            <person name="Scheffler B.E."/>
            <person name="Stack J.C."/>
            <person name="Feltus F.A."/>
            <person name="Mustiga G.M."/>
            <person name="Amores F."/>
            <person name="Phillips W."/>
            <person name="Marelli J.P."/>
            <person name="May G.D."/>
            <person name="Shapiro H."/>
            <person name="Ma J."/>
            <person name="Bustamante C.D."/>
            <person name="Schnell R.J."/>
            <person name="Main D."/>
            <person name="Gilbert D."/>
            <person name="Parida L."/>
            <person name="Kuhn D.N."/>
        </authorList>
    </citation>
    <scope>NUCLEOTIDE SEQUENCE [LARGE SCALE GENOMIC DNA]</scope>
    <source>
        <strain evidence="3">cv. Matina 1-6</strain>
    </source>
</reference>
<protein>
    <submittedName>
        <fullName evidence="2">Uncharacterized protein</fullName>
    </submittedName>
</protein>
<keyword evidence="1" id="KW-1133">Transmembrane helix</keyword>
<organism evidence="2 3">
    <name type="scientific">Theobroma cacao</name>
    <name type="common">Cacao</name>
    <name type="synonym">Cocoa</name>
    <dbReference type="NCBI Taxonomy" id="3641"/>
    <lineage>
        <taxon>Eukaryota</taxon>
        <taxon>Viridiplantae</taxon>
        <taxon>Streptophyta</taxon>
        <taxon>Embryophyta</taxon>
        <taxon>Tracheophyta</taxon>
        <taxon>Spermatophyta</taxon>
        <taxon>Magnoliopsida</taxon>
        <taxon>eudicotyledons</taxon>
        <taxon>Gunneridae</taxon>
        <taxon>Pentapetalae</taxon>
        <taxon>rosids</taxon>
        <taxon>malvids</taxon>
        <taxon>Malvales</taxon>
        <taxon>Malvaceae</taxon>
        <taxon>Byttnerioideae</taxon>
        <taxon>Theobroma</taxon>
    </lineage>
</organism>
<proteinExistence type="predicted"/>
<evidence type="ECO:0000313" key="3">
    <source>
        <dbReference type="Proteomes" id="UP000026915"/>
    </source>
</evidence>
<dbReference type="HOGENOM" id="CLU_2692781_0_0_1"/>
<evidence type="ECO:0000256" key="1">
    <source>
        <dbReference type="SAM" id="Phobius"/>
    </source>
</evidence>
<feature type="transmembrane region" description="Helical" evidence="1">
    <location>
        <begin position="35"/>
        <end position="56"/>
    </location>
</feature>
<accession>A0A061EWN9</accession>
<dbReference type="EMBL" id="CM001883">
    <property type="protein sequence ID" value="EOY08842.1"/>
    <property type="molecule type" value="Genomic_DNA"/>
</dbReference>
<dbReference type="Proteomes" id="UP000026915">
    <property type="component" value="Chromosome 5"/>
</dbReference>
<keyword evidence="3" id="KW-1185">Reference proteome</keyword>
<gene>
    <name evidence="2" type="ORF">TCM_024083</name>
</gene>
<dbReference type="AlphaFoldDB" id="A0A061EWN9"/>
<keyword evidence="1" id="KW-0812">Transmembrane</keyword>
<sequence length="74" mass="8520">MYPEYCEQVGTNNLLGKAADFFIISRLCTNLFIQIARLLVICSSLLLLIIACQGFFSNWNKGLKMLSRSWRICR</sequence>
<dbReference type="InParanoid" id="A0A061EWN9"/>
<keyword evidence="1" id="KW-0472">Membrane</keyword>
<evidence type="ECO:0000313" key="2">
    <source>
        <dbReference type="EMBL" id="EOY08842.1"/>
    </source>
</evidence>
<dbReference type="Gramene" id="EOY08842">
    <property type="protein sequence ID" value="EOY08842"/>
    <property type="gene ID" value="TCM_024083"/>
</dbReference>